<feature type="region of interest" description="Disordered" evidence="1">
    <location>
        <begin position="312"/>
        <end position="331"/>
    </location>
</feature>
<dbReference type="InterPro" id="IPR038670">
    <property type="entry name" value="HslJ-like_sf"/>
</dbReference>
<comment type="caution">
    <text evidence="3">The sequence shown here is derived from an EMBL/GenBank/DDBJ whole genome shotgun (WGS) entry which is preliminary data.</text>
</comment>
<evidence type="ECO:0000313" key="4">
    <source>
        <dbReference type="Proteomes" id="UP001501787"/>
    </source>
</evidence>
<keyword evidence="2" id="KW-0732">Signal</keyword>
<evidence type="ECO:0000313" key="3">
    <source>
        <dbReference type="EMBL" id="GAA0310586.1"/>
    </source>
</evidence>
<feature type="compositionally biased region" description="Polar residues" evidence="1">
    <location>
        <begin position="317"/>
        <end position="329"/>
    </location>
</feature>
<dbReference type="Gene3D" id="2.40.128.270">
    <property type="match status" value="1"/>
</dbReference>
<feature type="chain" id="PRO_5047242950" description="META domain-containing protein" evidence="2">
    <location>
        <begin position="19"/>
        <end position="358"/>
    </location>
</feature>
<feature type="signal peptide" evidence="2">
    <location>
        <begin position="1"/>
        <end position="18"/>
    </location>
</feature>
<evidence type="ECO:0000256" key="1">
    <source>
        <dbReference type="SAM" id="MobiDB-lite"/>
    </source>
</evidence>
<dbReference type="RefSeq" id="WP_201504003.1">
    <property type="nucleotide sequence ID" value="NZ_BAAAFR010000001.1"/>
</dbReference>
<proteinExistence type="predicted"/>
<organism evidence="3 4">
    <name type="scientific">Psychrobacter aestuarii</name>
    <dbReference type="NCBI Taxonomy" id="556327"/>
    <lineage>
        <taxon>Bacteria</taxon>
        <taxon>Pseudomonadati</taxon>
        <taxon>Pseudomonadota</taxon>
        <taxon>Gammaproteobacteria</taxon>
        <taxon>Moraxellales</taxon>
        <taxon>Moraxellaceae</taxon>
        <taxon>Psychrobacter</taxon>
    </lineage>
</organism>
<dbReference type="Proteomes" id="UP001501787">
    <property type="component" value="Unassembled WGS sequence"/>
</dbReference>
<gene>
    <name evidence="3" type="ORF">GCM10009129_04830</name>
</gene>
<evidence type="ECO:0000256" key="2">
    <source>
        <dbReference type="SAM" id="SignalP"/>
    </source>
</evidence>
<dbReference type="EMBL" id="BAAAFR010000001">
    <property type="protein sequence ID" value="GAA0310586.1"/>
    <property type="molecule type" value="Genomic_DNA"/>
</dbReference>
<keyword evidence="4" id="KW-1185">Reference proteome</keyword>
<dbReference type="PROSITE" id="PS51257">
    <property type="entry name" value="PROKAR_LIPOPROTEIN"/>
    <property type="match status" value="1"/>
</dbReference>
<evidence type="ECO:0008006" key="5">
    <source>
        <dbReference type="Google" id="ProtNLM"/>
    </source>
</evidence>
<sequence>MKTSLLASVLFCATFALSGCQSMDNAPSVNTKTPPALPTQAQAAMVDQTEIESSQVIPWSSHYHWQLSEVKRGDGQPVTAKLTDGIRLDVAPDRLNFYQGCAHSAVMLRPNTVVSSFGYQGSMTEQPASCAAGSTAQAPSMHILLQPMTERPFRLELLTVNAAPKTNGNAPAAPKRLAIILNNGDQFVFTGAAKTLPKTTGLPLSPELLARFDWHLVSAVRQQYDAQGNIDKEPISDFYHPKHPIAFGFDGDTPNSLMTFDKNCNYIFARYFLMENNMLVLGRITQTAMSCGATSDRIETRLFTMMSNSSSMLTLSHQPPTQDDSSDTVSDYPRYNLQQTMATGETLVWQNTPRIDQH</sequence>
<name>A0ABP3F8M1_9GAMM</name>
<reference evidence="4" key="1">
    <citation type="journal article" date="2019" name="Int. J. Syst. Evol. Microbiol.">
        <title>The Global Catalogue of Microorganisms (GCM) 10K type strain sequencing project: providing services to taxonomists for standard genome sequencing and annotation.</title>
        <authorList>
            <consortium name="The Broad Institute Genomics Platform"/>
            <consortium name="The Broad Institute Genome Sequencing Center for Infectious Disease"/>
            <person name="Wu L."/>
            <person name="Ma J."/>
        </authorList>
    </citation>
    <scope>NUCLEOTIDE SEQUENCE [LARGE SCALE GENOMIC DNA]</scope>
    <source>
        <strain evidence="4">JCM 16343</strain>
    </source>
</reference>
<accession>A0ABP3F8M1</accession>
<protein>
    <recommendedName>
        <fullName evidence="5">META domain-containing protein</fullName>
    </recommendedName>
</protein>